<evidence type="ECO:0000313" key="5">
    <source>
        <dbReference type="EMBL" id="MBC6992948.1"/>
    </source>
</evidence>
<evidence type="ECO:0000259" key="4">
    <source>
        <dbReference type="PROSITE" id="PS50043"/>
    </source>
</evidence>
<protein>
    <submittedName>
        <fullName evidence="5">Response regulator transcription factor</fullName>
    </submittedName>
</protein>
<dbReference type="InterPro" id="IPR000792">
    <property type="entry name" value="Tscrpt_reg_LuxR_C"/>
</dbReference>
<dbReference type="PANTHER" id="PTHR44688:SF16">
    <property type="entry name" value="DNA-BINDING TRANSCRIPTIONAL ACTIVATOR DEVR_DOSR"/>
    <property type="match status" value="1"/>
</dbReference>
<dbReference type="RefSeq" id="WP_187465076.1">
    <property type="nucleotide sequence ID" value="NZ_JACSIT010000040.1"/>
</dbReference>
<dbReference type="Pfam" id="PF00196">
    <property type="entry name" value="GerE"/>
    <property type="match status" value="1"/>
</dbReference>
<organism evidence="5 6">
    <name type="scientific">Neolewinella lacunae</name>
    <dbReference type="NCBI Taxonomy" id="1517758"/>
    <lineage>
        <taxon>Bacteria</taxon>
        <taxon>Pseudomonadati</taxon>
        <taxon>Bacteroidota</taxon>
        <taxon>Saprospiria</taxon>
        <taxon>Saprospirales</taxon>
        <taxon>Lewinellaceae</taxon>
        <taxon>Neolewinella</taxon>
    </lineage>
</organism>
<dbReference type="EMBL" id="JACSIT010000040">
    <property type="protein sequence ID" value="MBC6992948.1"/>
    <property type="molecule type" value="Genomic_DNA"/>
</dbReference>
<dbReference type="Proteomes" id="UP000650081">
    <property type="component" value="Unassembled WGS sequence"/>
</dbReference>
<dbReference type="PANTHER" id="PTHR44688">
    <property type="entry name" value="DNA-BINDING TRANSCRIPTIONAL ACTIVATOR DEVR_DOSR"/>
    <property type="match status" value="1"/>
</dbReference>
<dbReference type="GO" id="GO:0006355">
    <property type="term" value="P:regulation of DNA-templated transcription"/>
    <property type="evidence" value="ECO:0007669"/>
    <property type="project" value="InterPro"/>
</dbReference>
<dbReference type="InterPro" id="IPR036388">
    <property type="entry name" value="WH-like_DNA-bd_sf"/>
</dbReference>
<evidence type="ECO:0000256" key="1">
    <source>
        <dbReference type="ARBA" id="ARBA00023015"/>
    </source>
</evidence>
<evidence type="ECO:0000256" key="2">
    <source>
        <dbReference type="ARBA" id="ARBA00023125"/>
    </source>
</evidence>
<comment type="caution">
    <text evidence="5">The sequence shown here is derived from an EMBL/GenBank/DDBJ whole genome shotgun (WGS) entry which is preliminary data.</text>
</comment>
<keyword evidence="3" id="KW-0804">Transcription</keyword>
<feature type="domain" description="HTH luxR-type" evidence="4">
    <location>
        <begin position="34"/>
        <end position="99"/>
    </location>
</feature>
<reference evidence="5" key="1">
    <citation type="submission" date="2020-08" db="EMBL/GenBank/DDBJ databases">
        <title>Lewinella bacteria from marine environments.</title>
        <authorList>
            <person name="Zhong Y."/>
        </authorList>
    </citation>
    <scope>NUCLEOTIDE SEQUENCE</scope>
    <source>
        <strain evidence="5">KCTC 42187</strain>
    </source>
</reference>
<dbReference type="InterPro" id="IPR016032">
    <property type="entry name" value="Sig_transdc_resp-reg_C-effctor"/>
</dbReference>
<dbReference type="GO" id="GO:0003677">
    <property type="term" value="F:DNA binding"/>
    <property type="evidence" value="ECO:0007669"/>
    <property type="project" value="UniProtKB-KW"/>
</dbReference>
<keyword evidence="2" id="KW-0238">DNA-binding</keyword>
<evidence type="ECO:0000313" key="6">
    <source>
        <dbReference type="Proteomes" id="UP000650081"/>
    </source>
</evidence>
<keyword evidence="6" id="KW-1185">Reference proteome</keyword>
<name>A0A923PF29_9BACT</name>
<accession>A0A923PF29</accession>
<keyword evidence="1" id="KW-0805">Transcription regulation</keyword>
<evidence type="ECO:0000256" key="3">
    <source>
        <dbReference type="ARBA" id="ARBA00023163"/>
    </source>
</evidence>
<dbReference type="PRINTS" id="PR00038">
    <property type="entry name" value="HTHLUXR"/>
</dbReference>
<proteinExistence type="predicted"/>
<dbReference type="Gene3D" id="1.10.10.10">
    <property type="entry name" value="Winged helix-like DNA-binding domain superfamily/Winged helix DNA-binding domain"/>
    <property type="match status" value="1"/>
</dbReference>
<dbReference type="PROSITE" id="PS50043">
    <property type="entry name" value="HTH_LUXR_2"/>
    <property type="match status" value="1"/>
</dbReference>
<dbReference type="SUPFAM" id="SSF46894">
    <property type="entry name" value="C-terminal effector domain of the bipartite response regulators"/>
    <property type="match status" value="1"/>
</dbReference>
<dbReference type="SMART" id="SM00421">
    <property type="entry name" value="HTH_LUXR"/>
    <property type="match status" value="1"/>
</dbReference>
<gene>
    <name evidence="5" type="ORF">H9S92_02115</name>
</gene>
<dbReference type="CDD" id="cd06170">
    <property type="entry name" value="LuxR_C_like"/>
    <property type="match status" value="1"/>
</dbReference>
<dbReference type="AlphaFoldDB" id="A0A923PF29"/>
<sequence>MQQPDPFISPTDGLEVSPNSLWRILELQTFARENRRRFASLSEREVEILTLICQGLTNEEIASKIFRSVNTVRTHRNNIWRQLEIKSVVEALRWGQAFDLV</sequence>